<dbReference type="InterPro" id="IPR050138">
    <property type="entry name" value="DHOase/Allantoinase_Hydrolase"/>
</dbReference>
<evidence type="ECO:0000313" key="3">
    <source>
        <dbReference type="EMBL" id="SFV59092.1"/>
    </source>
</evidence>
<dbReference type="InterPro" id="IPR032466">
    <property type="entry name" value="Metal_Hydrolase"/>
</dbReference>
<accession>A0A1W1C049</accession>
<dbReference type="GO" id="GO:0005737">
    <property type="term" value="C:cytoplasm"/>
    <property type="evidence" value="ECO:0007669"/>
    <property type="project" value="TreeGrafter"/>
</dbReference>
<reference evidence="3" key="1">
    <citation type="submission" date="2016-10" db="EMBL/GenBank/DDBJ databases">
        <authorList>
            <person name="de Groot N.N."/>
        </authorList>
    </citation>
    <scope>NUCLEOTIDE SEQUENCE</scope>
</reference>
<proteinExistence type="predicted"/>
<dbReference type="GO" id="GO:0004038">
    <property type="term" value="F:allantoinase activity"/>
    <property type="evidence" value="ECO:0007669"/>
    <property type="project" value="TreeGrafter"/>
</dbReference>
<sequence length="394" mass="43444">MLYKNCQLPNGDRVDIEVKEGIITKIASSLEAEDIKDMQGCIIVPKIVDLNVRLKDASLSATTIKQCAKEAKDGGVGGVVLQPDSTPRIDNEIVLEFAQNSIKDIDDVEIEIAIDALQEDLSLSNIAILLKKGAIAPRMSTIAKNNIAIKVAEYVKMYKKTLLCKAEDNSLISQGVMFEGDVSSKLGLAGIPELSEVVHISRMIEIARYYDIAILFQSVATPRSLDMITKAKKEGVRVRAEVSLHHLLWSDQACEDFNTTAKLNPPLVDEELRLKLLLALKEGHIDILTLLHQPSSPVNKEVAFFDAAYGSSALADAWPLYYTMLVQSGVLTLQELIELIVNRPLEILNKEPLKVEVGANIERFLALDLNGSYKVKDSNSLYNGKTLDAKIVEF</sequence>
<dbReference type="SUPFAM" id="SSF51556">
    <property type="entry name" value="Metallo-dependent hydrolases"/>
    <property type="match status" value="1"/>
</dbReference>
<dbReference type="InterPro" id="IPR024403">
    <property type="entry name" value="DHOase_cat"/>
</dbReference>
<dbReference type="GO" id="GO:0004151">
    <property type="term" value="F:dihydroorotase activity"/>
    <property type="evidence" value="ECO:0007669"/>
    <property type="project" value="UniProtKB-EC"/>
</dbReference>
<evidence type="ECO:0000259" key="2">
    <source>
        <dbReference type="Pfam" id="PF12890"/>
    </source>
</evidence>
<dbReference type="PANTHER" id="PTHR43668:SF2">
    <property type="entry name" value="ALLANTOINASE"/>
    <property type="match status" value="1"/>
</dbReference>
<feature type="domain" description="Dihydroorotase catalytic" evidence="2">
    <location>
        <begin position="41"/>
        <end position="207"/>
    </location>
</feature>
<dbReference type="Pfam" id="PF12890">
    <property type="entry name" value="DHOase"/>
    <property type="match status" value="1"/>
</dbReference>
<keyword evidence="3" id="KW-0378">Hydrolase</keyword>
<dbReference type="GO" id="GO:0006145">
    <property type="term" value="P:purine nucleobase catabolic process"/>
    <property type="evidence" value="ECO:0007669"/>
    <property type="project" value="TreeGrafter"/>
</dbReference>
<dbReference type="EMBL" id="FPHB01000045">
    <property type="protein sequence ID" value="SFV59092.1"/>
    <property type="molecule type" value="Genomic_DNA"/>
</dbReference>
<dbReference type="InterPro" id="IPR011059">
    <property type="entry name" value="Metal-dep_hydrolase_composite"/>
</dbReference>
<dbReference type="SUPFAM" id="SSF51338">
    <property type="entry name" value="Composite domain of metallo-dependent hydrolases"/>
    <property type="match status" value="1"/>
</dbReference>
<dbReference type="AlphaFoldDB" id="A0A1W1C049"/>
<keyword evidence="1" id="KW-0665">Pyrimidine biosynthesis</keyword>
<gene>
    <name evidence="3" type="ORF">MNB_SM-7-191</name>
</gene>
<organism evidence="3">
    <name type="scientific">hydrothermal vent metagenome</name>
    <dbReference type="NCBI Taxonomy" id="652676"/>
    <lineage>
        <taxon>unclassified sequences</taxon>
        <taxon>metagenomes</taxon>
        <taxon>ecological metagenomes</taxon>
    </lineage>
</organism>
<evidence type="ECO:0000256" key="1">
    <source>
        <dbReference type="ARBA" id="ARBA00022975"/>
    </source>
</evidence>
<protein>
    <submittedName>
        <fullName evidence="3">Dihydroorotase</fullName>
        <ecNumber evidence="3">3.5.2.3</ecNumber>
    </submittedName>
</protein>
<dbReference type="Gene3D" id="3.20.20.140">
    <property type="entry name" value="Metal-dependent hydrolases"/>
    <property type="match status" value="1"/>
</dbReference>
<name>A0A1W1C049_9ZZZZ</name>
<dbReference type="EC" id="3.5.2.3" evidence="3"/>
<dbReference type="Gene3D" id="2.30.40.10">
    <property type="entry name" value="Urease, subunit C, domain 1"/>
    <property type="match status" value="1"/>
</dbReference>
<dbReference type="PANTHER" id="PTHR43668">
    <property type="entry name" value="ALLANTOINASE"/>
    <property type="match status" value="1"/>
</dbReference>